<dbReference type="KEGG" id="otm:OSB_26780"/>
<keyword evidence="1 2" id="KW-0378">Hydrolase</keyword>
<dbReference type="PRINTS" id="PR00412">
    <property type="entry name" value="EPOXHYDRLASE"/>
</dbReference>
<dbReference type="Proteomes" id="UP000067444">
    <property type="component" value="Chromosome"/>
</dbReference>
<dbReference type="InterPro" id="IPR000639">
    <property type="entry name" value="Epox_hydrolase-like"/>
</dbReference>
<dbReference type="STRING" id="1458307.OSB_26780"/>
<dbReference type="PANTHER" id="PTHR43798:SF31">
    <property type="entry name" value="AB HYDROLASE SUPERFAMILY PROTEIN YCLE"/>
    <property type="match status" value="1"/>
</dbReference>
<dbReference type="RefSeq" id="WP_049835429.1">
    <property type="nucleotide sequence ID" value="NZ_CP012160.1"/>
</dbReference>
<dbReference type="GO" id="GO:0016020">
    <property type="term" value="C:membrane"/>
    <property type="evidence" value="ECO:0007669"/>
    <property type="project" value="TreeGrafter"/>
</dbReference>
<dbReference type="InterPro" id="IPR029058">
    <property type="entry name" value="AB_hydrolase_fold"/>
</dbReference>
<evidence type="ECO:0000313" key="2">
    <source>
        <dbReference type="EMBL" id="AKS47202.1"/>
    </source>
</evidence>
<dbReference type="PRINTS" id="PR00111">
    <property type="entry name" value="ABHYDROLASE"/>
</dbReference>
<proteinExistence type="predicted"/>
<evidence type="ECO:0000313" key="3">
    <source>
        <dbReference type="Proteomes" id="UP000067444"/>
    </source>
</evidence>
<accession>A0A0K0Y8J6</accession>
<reference evidence="2 3" key="1">
    <citation type="journal article" date="2015" name="Genome Announc.">
        <title>Closed Genome Sequence of Octadecabacter temperatus SB1, the First Mesophilic Species of the Genus Octadecabacter.</title>
        <authorList>
            <person name="Voget S."/>
            <person name="Billerbeck S."/>
            <person name="Simon M."/>
            <person name="Daniel R."/>
        </authorList>
    </citation>
    <scope>NUCLEOTIDE SEQUENCE [LARGE SCALE GENOMIC DNA]</scope>
    <source>
        <strain evidence="2 3">SB1</strain>
    </source>
</reference>
<protein>
    <submittedName>
        <fullName evidence="2">3-oxoadipate enol-lactonase 2</fullName>
        <ecNumber evidence="2">3.1.1.24</ecNumber>
    </submittedName>
</protein>
<dbReference type="SUPFAM" id="SSF53474">
    <property type="entry name" value="alpha/beta-Hydrolases"/>
    <property type="match status" value="1"/>
</dbReference>
<sequence>MTTQTLHSTVSGREEAPALLLLNSLGATQGMWDQQLPLLEQYYRVIRCDARGHGQSPTPASPFSFDDFVADAIGVLDQHSVETAAVMGLSLGGMTALGLGLTAPERVNRVICCAARADAPLAFVQNWRNRLAILESGGIEDVWESTVGFWFGDETRRSHPEREVTLRNSFLKTTEEGYRGCANALIDLDYLRHLGGMTVPTLFLAGANDTVAPPDTMRVMANACPGSAFSVVPEAKHIMNLDRPNNFVVALLGFLGLDPN</sequence>
<organism evidence="2 3">
    <name type="scientific">Octadecabacter temperatus</name>
    <dbReference type="NCBI Taxonomy" id="1458307"/>
    <lineage>
        <taxon>Bacteria</taxon>
        <taxon>Pseudomonadati</taxon>
        <taxon>Pseudomonadota</taxon>
        <taxon>Alphaproteobacteria</taxon>
        <taxon>Rhodobacterales</taxon>
        <taxon>Roseobacteraceae</taxon>
        <taxon>Octadecabacter</taxon>
    </lineage>
</organism>
<dbReference type="Pfam" id="PF00561">
    <property type="entry name" value="Abhydrolase_1"/>
    <property type="match status" value="1"/>
</dbReference>
<name>A0A0K0Y8J6_9RHOB</name>
<evidence type="ECO:0000256" key="1">
    <source>
        <dbReference type="ARBA" id="ARBA00022801"/>
    </source>
</evidence>
<gene>
    <name evidence="2" type="primary">catD_3</name>
    <name evidence="2" type="ORF">OSB_26780</name>
</gene>
<dbReference type="EMBL" id="CP012160">
    <property type="protein sequence ID" value="AKS47202.1"/>
    <property type="molecule type" value="Genomic_DNA"/>
</dbReference>
<dbReference type="OrthoDB" id="9804723at2"/>
<dbReference type="Gene3D" id="3.40.50.1820">
    <property type="entry name" value="alpha/beta hydrolase"/>
    <property type="match status" value="1"/>
</dbReference>
<dbReference type="AlphaFoldDB" id="A0A0K0Y8J6"/>
<dbReference type="InterPro" id="IPR000073">
    <property type="entry name" value="AB_hydrolase_1"/>
</dbReference>
<dbReference type="PATRIC" id="fig|1458307.3.peg.2711"/>
<dbReference type="InterPro" id="IPR050266">
    <property type="entry name" value="AB_hydrolase_sf"/>
</dbReference>
<dbReference type="EC" id="3.1.1.24" evidence="2"/>
<dbReference type="PANTHER" id="PTHR43798">
    <property type="entry name" value="MONOACYLGLYCEROL LIPASE"/>
    <property type="match status" value="1"/>
</dbReference>
<dbReference type="GO" id="GO:0047570">
    <property type="term" value="F:3-oxoadipate enol-lactonase activity"/>
    <property type="evidence" value="ECO:0007669"/>
    <property type="project" value="UniProtKB-EC"/>
</dbReference>
<keyword evidence="3" id="KW-1185">Reference proteome</keyword>